<accession>A0ABS2CC77</accession>
<comment type="caution">
    <text evidence="1">The sequence shown here is derived from an EMBL/GenBank/DDBJ whole genome shotgun (WGS) entry which is preliminary data.</text>
</comment>
<dbReference type="RefSeq" id="WP_203571010.1">
    <property type="nucleotide sequence ID" value="NZ_WOFE01000003.1"/>
</dbReference>
<sequence>MNQAILAFVHQHQSAGHTLSQAASAAAVKFSLSTTLIYLSMVQAQCQQSGIPLAGM</sequence>
<proteinExistence type="predicted"/>
<dbReference type="EMBL" id="WOFE01000003">
    <property type="protein sequence ID" value="MBM5571677.1"/>
    <property type="molecule type" value="Genomic_DNA"/>
</dbReference>
<keyword evidence="2" id="KW-1185">Reference proteome</keyword>
<protein>
    <submittedName>
        <fullName evidence="1">Uncharacterized protein</fullName>
    </submittedName>
</protein>
<evidence type="ECO:0000313" key="2">
    <source>
        <dbReference type="Proteomes" id="UP001195660"/>
    </source>
</evidence>
<gene>
    <name evidence="1" type="ORF">GM173_08800</name>
</gene>
<evidence type="ECO:0000313" key="1">
    <source>
        <dbReference type="EMBL" id="MBM5571677.1"/>
    </source>
</evidence>
<name>A0ABS2CC77_9NEIS</name>
<reference evidence="1 2" key="1">
    <citation type="submission" date="2019-11" db="EMBL/GenBank/DDBJ databases">
        <title>Novel Deefgea species.</title>
        <authorList>
            <person name="Han J.-H."/>
        </authorList>
    </citation>
    <scope>NUCLEOTIDE SEQUENCE [LARGE SCALE GENOMIC DNA]</scope>
    <source>
        <strain evidence="1 2">LMG 24817</strain>
    </source>
</reference>
<dbReference type="Proteomes" id="UP001195660">
    <property type="component" value="Unassembled WGS sequence"/>
</dbReference>
<organism evidence="1 2">
    <name type="scientific">Deefgea chitinilytica</name>
    <dbReference type="NCBI Taxonomy" id="570276"/>
    <lineage>
        <taxon>Bacteria</taxon>
        <taxon>Pseudomonadati</taxon>
        <taxon>Pseudomonadota</taxon>
        <taxon>Betaproteobacteria</taxon>
        <taxon>Neisseriales</taxon>
        <taxon>Chitinibacteraceae</taxon>
        <taxon>Deefgea</taxon>
    </lineage>
</organism>